<evidence type="ECO:0000313" key="1">
    <source>
        <dbReference type="EMBL" id="NMH90371.1"/>
    </source>
</evidence>
<name>A0A848DCP8_9PSEU</name>
<dbReference type="AlphaFoldDB" id="A0A848DCP8"/>
<keyword evidence="2" id="KW-1185">Reference proteome</keyword>
<dbReference type="Proteomes" id="UP000586918">
    <property type="component" value="Unassembled WGS sequence"/>
</dbReference>
<accession>A0A848DCP8</accession>
<evidence type="ECO:0000313" key="2">
    <source>
        <dbReference type="Proteomes" id="UP000586918"/>
    </source>
</evidence>
<organism evidence="1 2">
    <name type="scientific">Pseudonocardia bannensis</name>
    <dbReference type="NCBI Taxonomy" id="630973"/>
    <lineage>
        <taxon>Bacteria</taxon>
        <taxon>Bacillati</taxon>
        <taxon>Actinomycetota</taxon>
        <taxon>Actinomycetes</taxon>
        <taxon>Pseudonocardiales</taxon>
        <taxon>Pseudonocardiaceae</taxon>
        <taxon>Pseudonocardia</taxon>
    </lineage>
</organism>
<sequence>MRGTFELTGTVVQDPVSGCEGSGGYSDITLGTSVTVYDASGTVVGTGHLGRGSAAEGGCTFPITVLNVPGGSSFYQVEVSHRGRITVQAADARAGLVGVTLGR</sequence>
<dbReference type="EMBL" id="JAAXKZ010000004">
    <property type="protein sequence ID" value="NMH90371.1"/>
    <property type="molecule type" value="Genomic_DNA"/>
</dbReference>
<protein>
    <submittedName>
        <fullName evidence="1">Uncharacterized protein</fullName>
    </submittedName>
</protein>
<reference evidence="1 2" key="1">
    <citation type="submission" date="2020-04" db="EMBL/GenBank/DDBJ databases">
        <authorList>
            <person name="Klaysubun C."/>
            <person name="Duangmal K."/>
            <person name="Lipun K."/>
        </authorList>
    </citation>
    <scope>NUCLEOTIDE SEQUENCE [LARGE SCALE GENOMIC DNA]</scope>
    <source>
        <strain evidence="1 2">DSM 45300</strain>
    </source>
</reference>
<comment type="caution">
    <text evidence="1">The sequence shown here is derived from an EMBL/GenBank/DDBJ whole genome shotgun (WGS) entry which is preliminary data.</text>
</comment>
<gene>
    <name evidence="1" type="ORF">HF519_01925</name>
</gene>
<proteinExistence type="predicted"/>